<keyword evidence="2" id="KW-1185">Reference proteome</keyword>
<protein>
    <submittedName>
        <fullName evidence="1">VCBS domain-containing protein</fullName>
    </submittedName>
</protein>
<accession>A0ABV8RL78</accession>
<sequence length="152" mass="16581">MSDSYSYTEEYLLDHAELYDQMTEILTLDVMSNDLGGKAKTLFSIDDGIGNQITDLSQTDLLSNSINSAWQKTSLGNEIRIFNGKVQYRLVDQSGHVRDVDSLNGDEKIVDSFTYAIKLGNGTLSWAKVSVNITGTNDNATISGTATGSVIE</sequence>
<gene>
    <name evidence="1" type="ORF">ACFO0A_00045</name>
</gene>
<proteinExistence type="predicted"/>
<feature type="non-terminal residue" evidence="1">
    <location>
        <position position="152"/>
    </location>
</feature>
<dbReference type="RefSeq" id="WP_379536941.1">
    <property type="nucleotide sequence ID" value="NZ_JBHSDR010000002.1"/>
</dbReference>
<evidence type="ECO:0000313" key="2">
    <source>
        <dbReference type="Proteomes" id="UP001595828"/>
    </source>
</evidence>
<dbReference type="EMBL" id="JBHSDR010000002">
    <property type="protein sequence ID" value="MFC4293444.1"/>
    <property type="molecule type" value="Genomic_DNA"/>
</dbReference>
<organism evidence="1 2">
    <name type="scientific">Novosphingobium tardum</name>
    <dbReference type="NCBI Taxonomy" id="1538021"/>
    <lineage>
        <taxon>Bacteria</taxon>
        <taxon>Pseudomonadati</taxon>
        <taxon>Pseudomonadota</taxon>
        <taxon>Alphaproteobacteria</taxon>
        <taxon>Sphingomonadales</taxon>
        <taxon>Sphingomonadaceae</taxon>
        <taxon>Novosphingobium</taxon>
    </lineage>
</organism>
<dbReference type="Proteomes" id="UP001595828">
    <property type="component" value="Unassembled WGS sequence"/>
</dbReference>
<comment type="caution">
    <text evidence="1">The sequence shown here is derived from an EMBL/GenBank/DDBJ whole genome shotgun (WGS) entry which is preliminary data.</text>
</comment>
<name>A0ABV8RL78_9SPHN</name>
<reference evidence="2" key="1">
    <citation type="journal article" date="2019" name="Int. J. Syst. Evol. Microbiol.">
        <title>The Global Catalogue of Microorganisms (GCM) 10K type strain sequencing project: providing services to taxonomists for standard genome sequencing and annotation.</title>
        <authorList>
            <consortium name="The Broad Institute Genomics Platform"/>
            <consortium name="The Broad Institute Genome Sequencing Center for Infectious Disease"/>
            <person name="Wu L."/>
            <person name="Ma J."/>
        </authorList>
    </citation>
    <scope>NUCLEOTIDE SEQUENCE [LARGE SCALE GENOMIC DNA]</scope>
    <source>
        <strain evidence="2">CGMCC 1.12989</strain>
    </source>
</reference>
<dbReference type="InterPro" id="IPR010221">
    <property type="entry name" value="VCBS_dom"/>
</dbReference>
<evidence type="ECO:0000313" key="1">
    <source>
        <dbReference type="EMBL" id="MFC4293444.1"/>
    </source>
</evidence>
<dbReference type="NCBIfam" id="TIGR01965">
    <property type="entry name" value="VCBS_repeat"/>
    <property type="match status" value="1"/>
</dbReference>